<evidence type="ECO:0000313" key="2">
    <source>
        <dbReference type="Ensembl" id="ENSDLAP00005002388.1"/>
    </source>
</evidence>
<dbReference type="SMART" id="SM01289">
    <property type="entry name" value="PYRIN"/>
    <property type="match status" value="1"/>
</dbReference>
<name>A0A8C4DIV0_DICLA</name>
<dbReference type="InterPro" id="IPR004020">
    <property type="entry name" value="DAPIN"/>
</dbReference>
<organism evidence="2 3">
    <name type="scientific">Dicentrarchus labrax</name>
    <name type="common">European seabass</name>
    <name type="synonym">Morone labrax</name>
    <dbReference type="NCBI Taxonomy" id="13489"/>
    <lineage>
        <taxon>Eukaryota</taxon>
        <taxon>Metazoa</taxon>
        <taxon>Chordata</taxon>
        <taxon>Craniata</taxon>
        <taxon>Vertebrata</taxon>
        <taxon>Euteleostomi</taxon>
        <taxon>Actinopterygii</taxon>
        <taxon>Neopterygii</taxon>
        <taxon>Teleostei</taxon>
        <taxon>Neoteleostei</taxon>
        <taxon>Acanthomorphata</taxon>
        <taxon>Eupercaria</taxon>
        <taxon>Moronidae</taxon>
        <taxon>Dicentrarchus</taxon>
    </lineage>
</organism>
<dbReference type="SUPFAM" id="SSF47986">
    <property type="entry name" value="DEATH domain"/>
    <property type="match status" value="1"/>
</dbReference>
<accession>A0A8C4DIV0</accession>
<keyword evidence="3" id="KW-1185">Reference proteome</keyword>
<dbReference type="PROSITE" id="PS50824">
    <property type="entry name" value="DAPIN"/>
    <property type="match status" value="1"/>
</dbReference>
<evidence type="ECO:0000259" key="1">
    <source>
        <dbReference type="PROSITE" id="PS50824"/>
    </source>
</evidence>
<dbReference type="Gene3D" id="1.10.533.10">
    <property type="entry name" value="Death Domain, Fas"/>
    <property type="match status" value="1"/>
</dbReference>
<feature type="domain" description="Pyrin" evidence="1">
    <location>
        <begin position="1"/>
        <end position="89"/>
    </location>
</feature>
<dbReference type="AlphaFoldDB" id="A0A8C4DIV0"/>
<protein>
    <recommendedName>
        <fullName evidence="1">Pyrin domain-containing protein</fullName>
    </recommendedName>
</protein>
<reference evidence="2" key="2">
    <citation type="submission" date="2025-09" db="UniProtKB">
        <authorList>
            <consortium name="Ensembl"/>
        </authorList>
    </citation>
    <scope>IDENTIFICATION</scope>
</reference>
<dbReference type="GeneTree" id="ENSGT01030000234768"/>
<sequence>MVTTIKWEIVKSLDDLTQTDLDTFCHRLRDRREEPRVRRRAVDGKTILEVADLLVSTFTEHTALQVTLDILKQINCNEEAKALDDHKHTTGLMVSQSKMLTITNHPLSYKYNIYVSSLRGGSREIFTGWP</sequence>
<dbReference type="Ensembl" id="ENSDLAT00005002472.2">
    <property type="protein sequence ID" value="ENSDLAP00005002388.1"/>
    <property type="gene ID" value="ENSDLAG00005001066.2"/>
</dbReference>
<dbReference type="InterPro" id="IPR011029">
    <property type="entry name" value="DEATH-like_dom_sf"/>
</dbReference>
<proteinExistence type="predicted"/>
<reference evidence="2" key="1">
    <citation type="submission" date="2025-08" db="UniProtKB">
        <authorList>
            <consortium name="Ensembl"/>
        </authorList>
    </citation>
    <scope>IDENTIFICATION</scope>
</reference>
<evidence type="ECO:0000313" key="3">
    <source>
        <dbReference type="Proteomes" id="UP000694389"/>
    </source>
</evidence>
<dbReference type="Pfam" id="PF02758">
    <property type="entry name" value="PYRIN"/>
    <property type="match status" value="1"/>
</dbReference>
<dbReference type="Proteomes" id="UP000694389">
    <property type="component" value="Unassembled WGS sequence"/>
</dbReference>